<evidence type="ECO:0000256" key="4">
    <source>
        <dbReference type="ARBA" id="ARBA00022771"/>
    </source>
</evidence>
<evidence type="ECO:0000256" key="9">
    <source>
        <dbReference type="PROSITE-ProRule" id="PRU00042"/>
    </source>
</evidence>
<keyword evidence="4 9" id="KW-0863">Zinc-finger</keyword>
<feature type="compositionally biased region" description="Polar residues" evidence="10">
    <location>
        <begin position="59"/>
        <end position="77"/>
    </location>
</feature>
<feature type="region of interest" description="Disordered" evidence="10">
    <location>
        <begin position="55"/>
        <end position="117"/>
    </location>
</feature>
<dbReference type="Gene3D" id="3.30.160.60">
    <property type="entry name" value="Classic Zinc Finger"/>
    <property type="match status" value="3"/>
</dbReference>
<dbReference type="SMART" id="SM00355">
    <property type="entry name" value="ZnF_C2H2"/>
    <property type="match status" value="4"/>
</dbReference>
<keyword evidence="8" id="KW-0539">Nucleus</keyword>
<evidence type="ECO:0000256" key="3">
    <source>
        <dbReference type="ARBA" id="ARBA00022737"/>
    </source>
</evidence>
<evidence type="ECO:0000256" key="6">
    <source>
        <dbReference type="ARBA" id="ARBA00023015"/>
    </source>
</evidence>
<evidence type="ECO:0000256" key="7">
    <source>
        <dbReference type="ARBA" id="ARBA00023163"/>
    </source>
</evidence>
<dbReference type="PANTHER" id="PTHR24388">
    <property type="entry name" value="ZINC FINGER PROTEIN"/>
    <property type="match status" value="1"/>
</dbReference>
<evidence type="ECO:0000313" key="14">
    <source>
        <dbReference type="WBParaSite" id="SSLN_0000551001-mRNA-1"/>
    </source>
</evidence>
<dbReference type="InterPro" id="IPR036236">
    <property type="entry name" value="Znf_C2H2_sf"/>
</dbReference>
<dbReference type="SUPFAM" id="SSF57667">
    <property type="entry name" value="beta-beta-alpha zinc fingers"/>
    <property type="match status" value="2"/>
</dbReference>
<feature type="domain" description="C2H2-type" evidence="11">
    <location>
        <begin position="133"/>
        <end position="156"/>
    </location>
</feature>
<name>A0A183SM91_SCHSO</name>
<dbReference type="AlphaFoldDB" id="A0A183SM91"/>
<keyword evidence="13" id="KW-1185">Reference proteome</keyword>
<dbReference type="GO" id="GO:0008270">
    <property type="term" value="F:zinc ion binding"/>
    <property type="evidence" value="ECO:0007669"/>
    <property type="project" value="UniProtKB-KW"/>
</dbReference>
<dbReference type="PROSITE" id="PS00028">
    <property type="entry name" value="ZINC_FINGER_C2H2_1"/>
    <property type="match status" value="3"/>
</dbReference>
<evidence type="ECO:0000259" key="11">
    <source>
        <dbReference type="PROSITE" id="PS50157"/>
    </source>
</evidence>
<dbReference type="GO" id="GO:0005634">
    <property type="term" value="C:nucleus"/>
    <property type="evidence" value="ECO:0007669"/>
    <property type="project" value="UniProtKB-SubCell"/>
</dbReference>
<dbReference type="FunFam" id="3.30.160.60:FF:000139">
    <property type="entry name" value="zinc finger protein 1 homolog"/>
    <property type="match status" value="1"/>
</dbReference>
<evidence type="ECO:0000256" key="5">
    <source>
        <dbReference type="ARBA" id="ARBA00022833"/>
    </source>
</evidence>
<sequence length="253" mass="27566">MIGNIISLHEQYRAKGESADIYQAREHSFTLSQSFAWLAFLASTLAGTSVGLHPPAAASTPTRRVSASPSTSVTLTAGSGEYQTPPRYQPPKNKLLTESGGNPDEAGRGEVSTAAAPWSPLAPTSSYVSTASHACRLCDKVYSQPSALKMHVRTHTLPCQCAYCGKSFSRKWLLKGHERTHTGERPYQCTTCHRSFADRSNLRAHMQTHQIDKRYKCSVCPRSFSRMGLLCKHYSQSTACGAAVTRPTVSRAG</sequence>
<dbReference type="GO" id="GO:0000981">
    <property type="term" value="F:DNA-binding transcription factor activity, RNA polymerase II-specific"/>
    <property type="evidence" value="ECO:0007669"/>
    <property type="project" value="TreeGrafter"/>
</dbReference>
<dbReference type="Proteomes" id="UP000275846">
    <property type="component" value="Unassembled WGS sequence"/>
</dbReference>
<keyword evidence="7" id="KW-0804">Transcription</keyword>
<dbReference type="STRING" id="70667.A0A183SM91"/>
<comment type="subcellular location">
    <subcellularLocation>
        <location evidence="1">Nucleus</location>
    </subcellularLocation>
</comment>
<dbReference type="GO" id="GO:0000978">
    <property type="term" value="F:RNA polymerase II cis-regulatory region sequence-specific DNA binding"/>
    <property type="evidence" value="ECO:0007669"/>
    <property type="project" value="TreeGrafter"/>
</dbReference>
<proteinExistence type="predicted"/>
<keyword evidence="5" id="KW-0862">Zinc</keyword>
<dbReference type="InterPro" id="IPR013087">
    <property type="entry name" value="Znf_C2H2_type"/>
</dbReference>
<dbReference type="Pfam" id="PF00096">
    <property type="entry name" value="zf-C2H2"/>
    <property type="match status" value="4"/>
</dbReference>
<dbReference type="OrthoDB" id="5428132at2759"/>
<keyword evidence="6" id="KW-0805">Transcription regulation</keyword>
<keyword evidence="2" id="KW-0479">Metal-binding</keyword>
<evidence type="ECO:0000256" key="1">
    <source>
        <dbReference type="ARBA" id="ARBA00004123"/>
    </source>
</evidence>
<dbReference type="InterPro" id="IPR050527">
    <property type="entry name" value="Snail/Krueppel_Znf"/>
</dbReference>
<reference evidence="12 13" key="2">
    <citation type="submission" date="2018-11" db="EMBL/GenBank/DDBJ databases">
        <authorList>
            <consortium name="Pathogen Informatics"/>
        </authorList>
    </citation>
    <scope>NUCLEOTIDE SEQUENCE [LARGE SCALE GENOMIC DNA]</scope>
    <source>
        <strain evidence="12 13">NST_G2</strain>
    </source>
</reference>
<evidence type="ECO:0000256" key="2">
    <source>
        <dbReference type="ARBA" id="ARBA00022723"/>
    </source>
</evidence>
<protein>
    <submittedName>
        <fullName evidence="14">Zinc finger, C2H2 type</fullName>
    </submittedName>
</protein>
<gene>
    <name evidence="12" type="ORF">SSLN_LOCUS5339</name>
</gene>
<reference evidence="14" key="1">
    <citation type="submission" date="2016-06" db="UniProtKB">
        <authorList>
            <consortium name="WormBaseParasite"/>
        </authorList>
    </citation>
    <scope>IDENTIFICATION</scope>
</reference>
<dbReference type="FunFam" id="3.30.160.60:FF:001289">
    <property type="entry name" value="Zinc finger protein 574"/>
    <property type="match status" value="1"/>
</dbReference>
<dbReference type="WBParaSite" id="SSLN_0000551001-mRNA-1">
    <property type="protein sequence ID" value="SSLN_0000551001-mRNA-1"/>
    <property type="gene ID" value="SSLN_0000551001"/>
</dbReference>
<evidence type="ECO:0000313" key="13">
    <source>
        <dbReference type="Proteomes" id="UP000275846"/>
    </source>
</evidence>
<keyword evidence="3" id="KW-0677">Repeat</keyword>
<feature type="domain" description="C2H2-type" evidence="11">
    <location>
        <begin position="187"/>
        <end position="214"/>
    </location>
</feature>
<feature type="domain" description="C2H2-type" evidence="11">
    <location>
        <begin position="159"/>
        <end position="186"/>
    </location>
</feature>
<dbReference type="EMBL" id="UYSU01033211">
    <property type="protein sequence ID" value="VDL91724.1"/>
    <property type="molecule type" value="Genomic_DNA"/>
</dbReference>
<evidence type="ECO:0000256" key="8">
    <source>
        <dbReference type="ARBA" id="ARBA00023242"/>
    </source>
</evidence>
<organism evidence="14">
    <name type="scientific">Schistocephalus solidus</name>
    <name type="common">Tapeworm</name>
    <dbReference type="NCBI Taxonomy" id="70667"/>
    <lineage>
        <taxon>Eukaryota</taxon>
        <taxon>Metazoa</taxon>
        <taxon>Spiralia</taxon>
        <taxon>Lophotrochozoa</taxon>
        <taxon>Platyhelminthes</taxon>
        <taxon>Cestoda</taxon>
        <taxon>Eucestoda</taxon>
        <taxon>Diphyllobothriidea</taxon>
        <taxon>Diphyllobothriidae</taxon>
        <taxon>Schistocephalus</taxon>
    </lineage>
</organism>
<dbReference type="PROSITE" id="PS50157">
    <property type="entry name" value="ZINC_FINGER_C2H2_2"/>
    <property type="match status" value="3"/>
</dbReference>
<dbReference type="PANTHER" id="PTHR24388:SF54">
    <property type="entry name" value="PROTEIN ESCARGOT"/>
    <property type="match status" value="1"/>
</dbReference>
<evidence type="ECO:0000256" key="10">
    <source>
        <dbReference type="SAM" id="MobiDB-lite"/>
    </source>
</evidence>
<evidence type="ECO:0000313" key="12">
    <source>
        <dbReference type="EMBL" id="VDL91724.1"/>
    </source>
</evidence>
<accession>A0A183SM91</accession>